<organism evidence="2 3">
    <name type="scientific">Luteitalea pratensis</name>
    <dbReference type="NCBI Taxonomy" id="1855912"/>
    <lineage>
        <taxon>Bacteria</taxon>
        <taxon>Pseudomonadati</taxon>
        <taxon>Acidobacteriota</taxon>
        <taxon>Vicinamibacteria</taxon>
        <taxon>Vicinamibacterales</taxon>
        <taxon>Vicinamibacteraceae</taxon>
        <taxon>Luteitalea</taxon>
    </lineage>
</organism>
<sequence>MYDLLTDLVRRTRRPESTVQPRLPLAYEALPRTSHGLVVDEETATRVPAASPPLLVTREQTQPPPTPRAREPYDSPAIVATEMQLPPPGSTDAAYHSSRHAPDAASRLPNVLGRTAQLVSTAAPARVPVAVVAPAQATPTRLPAASVAPRELRAHVVAPIQPVTRAEVPQIRRARAEPLREGPAEAHEQLAPEIRISIGRIEVRATAAERPPARRQPSTAPPLTLDEYLAARTRRGTR</sequence>
<accession>A0A143PJ27</accession>
<protein>
    <submittedName>
        <fullName evidence="2">Uncharacterized protein</fullName>
    </submittedName>
</protein>
<dbReference type="Proteomes" id="UP000076079">
    <property type="component" value="Chromosome"/>
</dbReference>
<keyword evidence="3" id="KW-1185">Reference proteome</keyword>
<evidence type="ECO:0000313" key="2">
    <source>
        <dbReference type="EMBL" id="AMY08416.1"/>
    </source>
</evidence>
<dbReference type="RefSeq" id="WP_110170264.1">
    <property type="nucleotide sequence ID" value="NZ_CP015136.1"/>
</dbReference>
<name>A0A143PJ27_LUTPR</name>
<dbReference type="KEGG" id="abac:LuPra_01616"/>
<feature type="region of interest" description="Disordered" evidence="1">
    <location>
        <begin position="205"/>
        <end position="238"/>
    </location>
</feature>
<evidence type="ECO:0000313" key="3">
    <source>
        <dbReference type="Proteomes" id="UP000076079"/>
    </source>
</evidence>
<dbReference type="PATRIC" id="fig|1813736.3.peg.1676"/>
<reference evidence="2 3" key="1">
    <citation type="journal article" date="2016" name="Genome Announc.">
        <title>First Complete Genome Sequence of a Subdivision 6 Acidobacterium Strain.</title>
        <authorList>
            <person name="Huang S."/>
            <person name="Vieira S."/>
            <person name="Bunk B."/>
            <person name="Riedel T."/>
            <person name="Sproer C."/>
            <person name="Overmann J."/>
        </authorList>
    </citation>
    <scope>NUCLEOTIDE SEQUENCE [LARGE SCALE GENOMIC DNA]</scope>
    <source>
        <strain evidence="3">DSM 100886 HEG_-6_39</strain>
    </source>
</reference>
<reference evidence="3" key="2">
    <citation type="submission" date="2016-04" db="EMBL/GenBank/DDBJ databases">
        <title>First Complete Genome Sequence of a Subdivision 6 Acidobacterium.</title>
        <authorList>
            <person name="Huang S."/>
            <person name="Vieira S."/>
            <person name="Bunk B."/>
            <person name="Riedel T."/>
            <person name="Sproeer C."/>
            <person name="Overmann J."/>
        </authorList>
    </citation>
    <scope>NUCLEOTIDE SEQUENCE [LARGE SCALE GENOMIC DNA]</scope>
    <source>
        <strain evidence="3">DSM 100886 HEG_-6_39</strain>
    </source>
</reference>
<dbReference type="STRING" id="1855912.LuPra_01616"/>
<dbReference type="EMBL" id="CP015136">
    <property type="protein sequence ID" value="AMY08416.1"/>
    <property type="molecule type" value="Genomic_DNA"/>
</dbReference>
<evidence type="ECO:0000256" key="1">
    <source>
        <dbReference type="SAM" id="MobiDB-lite"/>
    </source>
</evidence>
<dbReference type="AlphaFoldDB" id="A0A143PJ27"/>
<proteinExistence type="predicted"/>
<gene>
    <name evidence="2" type="ORF">LuPra_01616</name>
</gene>
<feature type="region of interest" description="Disordered" evidence="1">
    <location>
        <begin position="44"/>
        <end position="73"/>
    </location>
</feature>